<evidence type="ECO:0000256" key="4">
    <source>
        <dbReference type="ARBA" id="ARBA00022519"/>
    </source>
</evidence>
<dbReference type="PANTHER" id="PTHR43386:SF25">
    <property type="entry name" value="PEPTIDE ABC TRANSPORTER PERMEASE PROTEIN"/>
    <property type="match status" value="1"/>
</dbReference>
<accession>A0ABN6DJW8</accession>
<dbReference type="InterPro" id="IPR000515">
    <property type="entry name" value="MetI-like"/>
</dbReference>
<dbReference type="Proteomes" id="UP000677515">
    <property type="component" value="Chromosome"/>
</dbReference>
<evidence type="ECO:0000256" key="5">
    <source>
        <dbReference type="ARBA" id="ARBA00022692"/>
    </source>
</evidence>
<comment type="similarity">
    <text evidence="8">Belongs to the binding-protein-dependent transport system permease family.</text>
</comment>
<keyword evidence="3" id="KW-1003">Cell membrane</keyword>
<dbReference type="InterPro" id="IPR035906">
    <property type="entry name" value="MetI-like_sf"/>
</dbReference>
<protein>
    <submittedName>
        <fullName evidence="10">ABC transporter permease</fullName>
    </submittedName>
</protein>
<evidence type="ECO:0000256" key="3">
    <source>
        <dbReference type="ARBA" id="ARBA00022475"/>
    </source>
</evidence>
<feature type="domain" description="ABC transmembrane type-1" evidence="9">
    <location>
        <begin position="69"/>
        <end position="262"/>
    </location>
</feature>
<evidence type="ECO:0000256" key="6">
    <source>
        <dbReference type="ARBA" id="ARBA00022989"/>
    </source>
</evidence>
<evidence type="ECO:0000313" key="10">
    <source>
        <dbReference type="EMBL" id="BCQ35063.1"/>
    </source>
</evidence>
<keyword evidence="6 8" id="KW-1133">Transmembrane helix</keyword>
<dbReference type="CDD" id="cd06261">
    <property type="entry name" value="TM_PBP2"/>
    <property type="match status" value="1"/>
</dbReference>
<organism evidence="10 11">
    <name type="scientific">Erwinia rhapontici</name>
    <name type="common">Pectobacterium rhapontici</name>
    <dbReference type="NCBI Taxonomy" id="55212"/>
    <lineage>
        <taxon>Bacteria</taxon>
        <taxon>Pseudomonadati</taxon>
        <taxon>Pseudomonadota</taxon>
        <taxon>Gammaproteobacteria</taxon>
        <taxon>Enterobacterales</taxon>
        <taxon>Erwiniaceae</taxon>
        <taxon>Erwinia</taxon>
    </lineage>
</organism>
<evidence type="ECO:0000256" key="8">
    <source>
        <dbReference type="RuleBase" id="RU363032"/>
    </source>
</evidence>
<name>A0ABN6DJW8_ERWRD</name>
<sequence>MKTPGSLPGTVIAISVLALLLTAALIAPWLAPYDGSAITGDLWQPMSAQHWLGTDNLGRDLFSRLLYGTRLTLLFAFAIALLAMIAGTLISFLAVSLGGRMEQVISRINDLFMSLPSLILSLVALAVLPQENLTLIVVLAAIEATRVYRLGYALAKQISAMEYMEATLLAGESHRWRIFHEMLPNAWVPLLTEFGVRFGYCVLFVSTLSFLGLGVQPPAADWGSIVRENRDGILFGVSAAFYPAIAIALLVISTNLVVDALSRYWQRQAGGQ</sequence>
<dbReference type="PANTHER" id="PTHR43386">
    <property type="entry name" value="OLIGOPEPTIDE TRANSPORT SYSTEM PERMEASE PROTEIN APPC"/>
    <property type="match status" value="1"/>
</dbReference>
<dbReference type="RefSeq" id="WP_212812705.1">
    <property type="nucleotide sequence ID" value="NZ_AP024329.1"/>
</dbReference>
<evidence type="ECO:0000313" key="11">
    <source>
        <dbReference type="Proteomes" id="UP000677515"/>
    </source>
</evidence>
<feature type="transmembrane region" description="Helical" evidence="8">
    <location>
        <begin position="73"/>
        <end position="99"/>
    </location>
</feature>
<gene>
    <name evidence="10" type="ORF">ERHA53_24060</name>
</gene>
<dbReference type="EMBL" id="AP024329">
    <property type="protein sequence ID" value="BCQ35063.1"/>
    <property type="molecule type" value="Genomic_DNA"/>
</dbReference>
<dbReference type="InterPro" id="IPR050366">
    <property type="entry name" value="BP-dependent_transpt_permease"/>
</dbReference>
<evidence type="ECO:0000256" key="2">
    <source>
        <dbReference type="ARBA" id="ARBA00022448"/>
    </source>
</evidence>
<keyword evidence="7 8" id="KW-0472">Membrane</keyword>
<reference evidence="10 11" key="1">
    <citation type="submission" date="2021-01" db="EMBL/GenBank/DDBJ databases">
        <title>Complete genome sequence of Erwinia rhapontici MAFF 311153.</title>
        <authorList>
            <person name="Morohoshi T."/>
            <person name="Someya N."/>
        </authorList>
    </citation>
    <scope>NUCLEOTIDE SEQUENCE [LARGE SCALE GENOMIC DNA]</scope>
    <source>
        <strain evidence="10 11">MAFF 311153</strain>
    </source>
</reference>
<keyword evidence="5 8" id="KW-0812">Transmembrane</keyword>
<dbReference type="Pfam" id="PF00528">
    <property type="entry name" value="BPD_transp_1"/>
    <property type="match status" value="1"/>
</dbReference>
<feature type="transmembrane region" description="Helical" evidence="8">
    <location>
        <begin position="12"/>
        <end position="31"/>
    </location>
</feature>
<dbReference type="SUPFAM" id="SSF161098">
    <property type="entry name" value="MetI-like"/>
    <property type="match status" value="1"/>
</dbReference>
<evidence type="ECO:0000259" key="9">
    <source>
        <dbReference type="PROSITE" id="PS50928"/>
    </source>
</evidence>
<proteinExistence type="inferred from homology"/>
<dbReference type="PROSITE" id="PS50928">
    <property type="entry name" value="ABC_TM1"/>
    <property type="match status" value="1"/>
</dbReference>
<comment type="subcellular location">
    <subcellularLocation>
        <location evidence="1">Cell inner membrane</location>
        <topology evidence="1">Multi-pass membrane protein</topology>
    </subcellularLocation>
    <subcellularLocation>
        <location evidence="8">Cell membrane</location>
        <topology evidence="8">Multi-pass membrane protein</topology>
    </subcellularLocation>
</comment>
<evidence type="ECO:0000256" key="7">
    <source>
        <dbReference type="ARBA" id="ARBA00023136"/>
    </source>
</evidence>
<keyword evidence="11" id="KW-1185">Reference proteome</keyword>
<feature type="transmembrane region" description="Helical" evidence="8">
    <location>
        <begin position="111"/>
        <end position="128"/>
    </location>
</feature>
<evidence type="ECO:0000256" key="1">
    <source>
        <dbReference type="ARBA" id="ARBA00004429"/>
    </source>
</evidence>
<keyword evidence="4" id="KW-0997">Cell inner membrane</keyword>
<feature type="transmembrane region" description="Helical" evidence="8">
    <location>
        <begin position="134"/>
        <end position="155"/>
    </location>
</feature>
<feature type="transmembrane region" description="Helical" evidence="8">
    <location>
        <begin position="233"/>
        <end position="258"/>
    </location>
</feature>
<dbReference type="Gene3D" id="1.10.3720.10">
    <property type="entry name" value="MetI-like"/>
    <property type="match status" value="1"/>
</dbReference>
<feature type="transmembrane region" description="Helical" evidence="8">
    <location>
        <begin position="194"/>
        <end position="213"/>
    </location>
</feature>
<keyword evidence="2 8" id="KW-0813">Transport</keyword>